<accession>A0A0D6QCQ4</accession>
<evidence type="ECO:0000313" key="10">
    <source>
        <dbReference type="Proteomes" id="UP000032683"/>
    </source>
</evidence>
<dbReference type="PRINTS" id="PR00409">
    <property type="entry name" value="PHDIOXRDTASE"/>
</dbReference>
<keyword evidence="2" id="KW-0001">2Fe-2S</keyword>
<evidence type="ECO:0000313" key="9">
    <source>
        <dbReference type="EMBL" id="GAO00627.1"/>
    </source>
</evidence>
<keyword evidence="6" id="KW-0411">Iron-sulfur</keyword>
<dbReference type="EMBL" id="BANJ01000054">
    <property type="protein sequence ID" value="GAO00627.1"/>
    <property type="molecule type" value="Genomic_DNA"/>
</dbReference>
<keyword evidence="5" id="KW-0408">Iron</keyword>
<dbReference type="InterPro" id="IPR050415">
    <property type="entry name" value="MRET"/>
</dbReference>
<dbReference type="SUPFAM" id="SSF52343">
    <property type="entry name" value="Ferredoxin reductase-like, C-terminal NADP-linked domain"/>
    <property type="match status" value="1"/>
</dbReference>
<evidence type="ECO:0000256" key="3">
    <source>
        <dbReference type="ARBA" id="ARBA00022723"/>
    </source>
</evidence>
<dbReference type="PROSITE" id="PS51384">
    <property type="entry name" value="FAD_FR"/>
    <property type="match status" value="1"/>
</dbReference>
<evidence type="ECO:0000259" key="8">
    <source>
        <dbReference type="PROSITE" id="PS51384"/>
    </source>
</evidence>
<evidence type="ECO:0000256" key="4">
    <source>
        <dbReference type="ARBA" id="ARBA00023002"/>
    </source>
</evidence>
<dbReference type="PROSITE" id="PS00197">
    <property type="entry name" value="2FE2S_FER_1"/>
    <property type="match status" value="1"/>
</dbReference>
<dbReference type="InterPro" id="IPR001041">
    <property type="entry name" value="2Fe-2S_ferredoxin-type"/>
</dbReference>
<dbReference type="SUPFAM" id="SSF54292">
    <property type="entry name" value="2Fe-2S ferredoxin-like"/>
    <property type="match status" value="1"/>
</dbReference>
<dbReference type="PROSITE" id="PS51085">
    <property type="entry name" value="2FE2S_FER_2"/>
    <property type="match status" value="1"/>
</dbReference>
<dbReference type="InterPro" id="IPR006058">
    <property type="entry name" value="2Fe2S_fd_BS"/>
</dbReference>
<comment type="caution">
    <text evidence="9">The sequence shown here is derived from an EMBL/GenBank/DDBJ whole genome shotgun (WGS) entry which is preliminary data.</text>
</comment>
<evidence type="ECO:0000256" key="5">
    <source>
        <dbReference type="ARBA" id="ARBA00023004"/>
    </source>
</evidence>
<keyword evidence="1" id="KW-0285">Flavoprotein</keyword>
<evidence type="ECO:0000256" key="1">
    <source>
        <dbReference type="ARBA" id="ARBA00022630"/>
    </source>
</evidence>
<feature type="domain" description="FAD-binding FR-type" evidence="8">
    <location>
        <begin position="2"/>
        <end position="105"/>
    </location>
</feature>
<organism evidence="9 10">
    <name type="scientific">Komagataeibacter xylinus NBRC 13693</name>
    <dbReference type="NCBI Taxonomy" id="1234668"/>
    <lineage>
        <taxon>Bacteria</taxon>
        <taxon>Pseudomonadati</taxon>
        <taxon>Pseudomonadota</taxon>
        <taxon>Alphaproteobacteria</taxon>
        <taxon>Acetobacterales</taxon>
        <taxon>Acetobacteraceae</taxon>
        <taxon>Komagataeibacter</taxon>
    </lineage>
</organism>
<proteinExistence type="predicted"/>
<dbReference type="GO" id="GO:0051537">
    <property type="term" value="F:2 iron, 2 sulfur cluster binding"/>
    <property type="evidence" value="ECO:0007669"/>
    <property type="project" value="UniProtKB-KW"/>
</dbReference>
<dbReference type="PANTHER" id="PTHR47354">
    <property type="entry name" value="NADH OXIDOREDUCTASE HCR"/>
    <property type="match status" value="1"/>
</dbReference>
<gene>
    <name evidence="9" type="ORF">Gxy13693_054_001</name>
</gene>
<dbReference type="PANTHER" id="PTHR47354:SF1">
    <property type="entry name" value="CARNITINE MONOOXYGENASE REDUCTASE SUBUNIT"/>
    <property type="match status" value="1"/>
</dbReference>
<dbReference type="CDD" id="cd06185">
    <property type="entry name" value="PDR_like"/>
    <property type="match status" value="1"/>
</dbReference>
<dbReference type="InterPro" id="IPR036010">
    <property type="entry name" value="2Fe-2S_ferredoxin-like_sf"/>
</dbReference>
<sequence length="315" mass="33898">MSPLFPVHVDDVAPEGTECVRLRLVARPGDDTLPAFEPGAHVDVMTPSGLIRQYSLCGSADDPSAYLLCIKREADSRGGSQSLCTQVRPGMELQVSVPRNAFSLPAARRYVLVGGGIGVTPLLSMMMRLQRDNADWQLHFYARDPERAPFRDMLDASPYREHVRFSQSPRNGGYPAVLDTPDPDTAIMLCGPDGFMNAVFAHAVAAGWETGQIHTEYFRPTDSTHALSDRPFEVVLARSGQTVHVPAGQSIASALLAAGVDVALSCEQGMCGACVVPLLAGEGDHRDMVLTEEEQGGSIALCCSRSRSPSLTLDM</sequence>
<dbReference type="GO" id="GO:0046872">
    <property type="term" value="F:metal ion binding"/>
    <property type="evidence" value="ECO:0007669"/>
    <property type="project" value="UniProtKB-KW"/>
</dbReference>
<dbReference type="Gene3D" id="3.40.50.80">
    <property type="entry name" value="Nucleotide-binding domain of ferredoxin-NADP reductase (FNR) module"/>
    <property type="match status" value="1"/>
</dbReference>
<dbReference type="SUPFAM" id="SSF63380">
    <property type="entry name" value="Riboflavin synthase domain-like"/>
    <property type="match status" value="1"/>
</dbReference>
<dbReference type="GO" id="GO:0008168">
    <property type="term" value="F:methyltransferase activity"/>
    <property type="evidence" value="ECO:0007669"/>
    <property type="project" value="UniProtKB-KW"/>
</dbReference>
<dbReference type="InterPro" id="IPR017927">
    <property type="entry name" value="FAD-bd_FR_type"/>
</dbReference>
<dbReference type="GO" id="GO:0032259">
    <property type="term" value="P:methylation"/>
    <property type="evidence" value="ECO:0007669"/>
    <property type="project" value="UniProtKB-KW"/>
</dbReference>
<evidence type="ECO:0000256" key="2">
    <source>
        <dbReference type="ARBA" id="ARBA00022714"/>
    </source>
</evidence>
<keyword evidence="4" id="KW-0560">Oxidoreductase</keyword>
<dbReference type="InterPro" id="IPR012675">
    <property type="entry name" value="Beta-grasp_dom_sf"/>
</dbReference>
<evidence type="ECO:0000259" key="7">
    <source>
        <dbReference type="PROSITE" id="PS51085"/>
    </source>
</evidence>
<dbReference type="Gene3D" id="2.40.30.10">
    <property type="entry name" value="Translation factors"/>
    <property type="match status" value="1"/>
</dbReference>
<evidence type="ECO:0000256" key="6">
    <source>
        <dbReference type="ARBA" id="ARBA00023014"/>
    </source>
</evidence>
<feature type="domain" description="2Fe-2S ferredoxin-type" evidence="7">
    <location>
        <begin position="232"/>
        <end position="315"/>
    </location>
</feature>
<dbReference type="InterPro" id="IPR017938">
    <property type="entry name" value="Riboflavin_synthase-like_b-brl"/>
</dbReference>
<dbReference type="Gene3D" id="3.10.20.30">
    <property type="match status" value="1"/>
</dbReference>
<keyword evidence="9" id="KW-0489">Methyltransferase</keyword>
<dbReference type="CDD" id="cd00207">
    <property type="entry name" value="fer2"/>
    <property type="match status" value="1"/>
</dbReference>
<reference evidence="9 10" key="1">
    <citation type="submission" date="2012-11" db="EMBL/GenBank/DDBJ databases">
        <title>Whole genome sequence of Gluconacetobacter xylinus NBRC 13693.</title>
        <authorList>
            <person name="Azuma Y."/>
            <person name="Higashiura N."/>
            <person name="Hirakawa H."/>
            <person name="Matsushita K."/>
        </authorList>
    </citation>
    <scope>NUCLEOTIDE SEQUENCE [LARGE SCALE GENOMIC DNA]</scope>
    <source>
        <strain evidence="9 10">NBRC 13693</strain>
    </source>
</reference>
<dbReference type="Pfam" id="PF00111">
    <property type="entry name" value="Fer2"/>
    <property type="match status" value="1"/>
</dbReference>
<dbReference type="Proteomes" id="UP000032683">
    <property type="component" value="Unassembled WGS sequence"/>
</dbReference>
<name>A0A0D6QCQ4_KOMXY</name>
<dbReference type="InterPro" id="IPR039261">
    <property type="entry name" value="FNR_nucleotide-bd"/>
</dbReference>
<dbReference type="GO" id="GO:0016491">
    <property type="term" value="F:oxidoreductase activity"/>
    <property type="evidence" value="ECO:0007669"/>
    <property type="project" value="UniProtKB-KW"/>
</dbReference>
<dbReference type="AlphaFoldDB" id="A0A0D6QCQ4"/>
<dbReference type="RefSeq" id="WP_048856894.1">
    <property type="nucleotide sequence ID" value="NZ_BANJ01000054.1"/>
</dbReference>
<keyword evidence="3" id="KW-0479">Metal-binding</keyword>
<protein>
    <submittedName>
        <fullName evidence="9">Vanillate O-demethylase oxidoreductase</fullName>
    </submittedName>
</protein>
<keyword evidence="9" id="KW-0808">Transferase</keyword>